<evidence type="ECO:0000313" key="1">
    <source>
        <dbReference type="EMBL" id="GAA3719049.1"/>
    </source>
</evidence>
<dbReference type="EMBL" id="BAAAYX010000029">
    <property type="protein sequence ID" value="GAA3719049.1"/>
    <property type="molecule type" value="Genomic_DNA"/>
</dbReference>
<protein>
    <submittedName>
        <fullName evidence="1">Uncharacterized protein</fullName>
    </submittedName>
</protein>
<keyword evidence="2" id="KW-1185">Reference proteome</keyword>
<organism evidence="1 2">
    <name type="scientific">Microlunatus aurantiacus</name>
    <dbReference type="NCBI Taxonomy" id="446786"/>
    <lineage>
        <taxon>Bacteria</taxon>
        <taxon>Bacillati</taxon>
        <taxon>Actinomycetota</taxon>
        <taxon>Actinomycetes</taxon>
        <taxon>Propionibacteriales</taxon>
        <taxon>Propionibacteriaceae</taxon>
        <taxon>Microlunatus</taxon>
    </lineage>
</organism>
<dbReference type="Proteomes" id="UP001500051">
    <property type="component" value="Unassembled WGS sequence"/>
</dbReference>
<comment type="caution">
    <text evidence="1">The sequence shown here is derived from an EMBL/GenBank/DDBJ whole genome shotgun (WGS) entry which is preliminary data.</text>
</comment>
<evidence type="ECO:0000313" key="2">
    <source>
        <dbReference type="Proteomes" id="UP001500051"/>
    </source>
</evidence>
<accession>A0ABP7EHT2</accession>
<sequence>MHAWPSDFDQARVDEHFDASTLERPSQFPQIVVPGGVVTRDGNRVTTDLPDYRGDRGQISEDGNTDATYVADLVTWQTNPDHLHPAMLLSVEASGEFAHRLGGADDNDLSDVGTGPLPAMEPFSREVTNQGAHHHGEWHADNHQLEKRLMPKEASWECARDNQANSGTQHCAKFFSPEAHTVANVTPG</sequence>
<name>A0ABP7EHT2_9ACTN</name>
<reference evidence="2" key="1">
    <citation type="journal article" date="2019" name="Int. J. Syst. Evol. Microbiol.">
        <title>The Global Catalogue of Microorganisms (GCM) 10K type strain sequencing project: providing services to taxonomists for standard genome sequencing and annotation.</title>
        <authorList>
            <consortium name="The Broad Institute Genomics Platform"/>
            <consortium name="The Broad Institute Genome Sequencing Center for Infectious Disease"/>
            <person name="Wu L."/>
            <person name="Ma J."/>
        </authorList>
    </citation>
    <scope>NUCLEOTIDE SEQUENCE [LARGE SCALE GENOMIC DNA]</scope>
    <source>
        <strain evidence="2">JCM 16548</strain>
    </source>
</reference>
<gene>
    <name evidence="1" type="ORF">GCM10022204_43950</name>
</gene>
<proteinExistence type="predicted"/>